<evidence type="ECO:0000256" key="1">
    <source>
        <dbReference type="ARBA" id="ARBA00001641"/>
    </source>
</evidence>
<evidence type="ECO:0000256" key="10">
    <source>
        <dbReference type="ARBA" id="ARBA00023326"/>
    </source>
</evidence>
<dbReference type="InterPro" id="IPR001722">
    <property type="entry name" value="Glyco_hydro_7"/>
</dbReference>
<dbReference type="GO" id="GO:0030248">
    <property type="term" value="F:cellulose binding"/>
    <property type="evidence" value="ECO:0007669"/>
    <property type="project" value="InterPro"/>
</dbReference>
<dbReference type="AlphaFoldDB" id="A0A9P7Z7B7"/>
<dbReference type="GO" id="GO:0005576">
    <property type="term" value="C:extracellular region"/>
    <property type="evidence" value="ECO:0007669"/>
    <property type="project" value="InterPro"/>
</dbReference>
<dbReference type="InterPro" id="IPR013320">
    <property type="entry name" value="ConA-like_dom_sf"/>
</dbReference>
<dbReference type="PROSITE" id="PS51164">
    <property type="entry name" value="CBM1_2"/>
    <property type="match status" value="1"/>
</dbReference>
<dbReference type="PRINTS" id="PR00734">
    <property type="entry name" value="GLHYDRLASE7"/>
</dbReference>
<feature type="region of interest" description="Disordered" evidence="12">
    <location>
        <begin position="456"/>
        <end position="479"/>
    </location>
</feature>
<evidence type="ECO:0000256" key="3">
    <source>
        <dbReference type="ARBA" id="ARBA00022729"/>
    </source>
</evidence>
<dbReference type="OrthoDB" id="412382at2759"/>
<feature type="compositionally biased region" description="Polar residues" evidence="12">
    <location>
        <begin position="467"/>
        <end position="479"/>
    </location>
</feature>
<dbReference type="PANTHER" id="PTHR33753:SF2">
    <property type="entry name" value="GLYCOSIDE HYDROLASE FAMILY 7 PROTEIN"/>
    <property type="match status" value="1"/>
</dbReference>
<dbReference type="CDD" id="cd07999">
    <property type="entry name" value="GH7_CBH_EG"/>
    <property type="match status" value="1"/>
</dbReference>
<keyword evidence="4 11" id="KW-0378">Hydrolase</keyword>
<evidence type="ECO:0000256" key="7">
    <source>
        <dbReference type="ARBA" id="ARBA00023180"/>
    </source>
</evidence>
<evidence type="ECO:0000256" key="13">
    <source>
        <dbReference type="SAM" id="SignalP"/>
    </source>
</evidence>
<dbReference type="PROSITE" id="PS00562">
    <property type="entry name" value="CBM1_1"/>
    <property type="match status" value="1"/>
</dbReference>
<sequence>MYRSTLFASTFAAVAYAQQAGVLTTETHPSLPIQSCAAGGACTTLETKIVLDANWRWTHDTSGFTNCYTGNTWNATLCPDATTCAANCALDGADYAGVYGITTSGNSLKMGFVTGSNVGSRVYLMDTTDTTYKLFKLKGQEFTMDIDVSQLPCGLNGAVYFSEMEADGGSSKYPTNKAGAKYGTGYCDSQCPSDLKFINGESNSVGWTPDSNSANSGSGNYGSCCNELDIWEANTISTAFTPHPCSVSGGSYRCTGTECGDGADRYNGVCDADGCDFNSYRMGNKTFYGPGSGFNIDTTKPITAVTQFVTSDGTAAGTLTEIKRFYVQNGVIFANSAANIAGVPADNAITDDFCAAQKSVFGDTSSFATKGGLATMGASMDRGQVLVLSIWDDYEVNMLWLDSTYPTTSTAPGSQRGSCPITSGVPAQVEADYPDAYVIYSNIKIGPIGSTFSAGTGTGTPVSSSTADPVTTPTATSPAGTVPRYGQCGGINYTGSTVCAAGSTCTYSSPYYSQCL</sequence>
<dbReference type="Pfam" id="PF00840">
    <property type="entry name" value="Glyco_hydro_7"/>
    <property type="match status" value="1"/>
</dbReference>
<accession>A0A9P7Z7B7</accession>
<comment type="catalytic activity">
    <reaction evidence="1">
        <text>Hydrolysis of (1-&gt;4)-beta-D-glucosidic linkages in cellulose and cellotetraose, releasing cellobiose from the non-reducing ends of the chains.</text>
        <dbReference type="EC" id="3.2.1.91"/>
    </reaction>
</comment>
<feature type="compositionally biased region" description="Low complexity" evidence="12">
    <location>
        <begin position="456"/>
        <end position="466"/>
    </location>
</feature>
<evidence type="ECO:0000256" key="8">
    <source>
        <dbReference type="ARBA" id="ARBA00023277"/>
    </source>
</evidence>
<proteinExistence type="inferred from homology"/>
<keyword evidence="5 11" id="KW-0136">Cellulose degradation</keyword>
<comment type="caution">
    <text evidence="15">The sequence shown here is derived from an EMBL/GenBank/DDBJ whole genome shotgun (WGS) entry which is preliminary data.</text>
</comment>
<evidence type="ECO:0000256" key="9">
    <source>
        <dbReference type="ARBA" id="ARBA00023295"/>
    </source>
</evidence>
<evidence type="ECO:0000256" key="2">
    <source>
        <dbReference type="ARBA" id="ARBA00006044"/>
    </source>
</evidence>
<keyword evidence="7" id="KW-0325">Glycoprotein</keyword>
<evidence type="ECO:0000256" key="11">
    <source>
        <dbReference type="RuleBase" id="RU361164"/>
    </source>
</evidence>
<feature type="signal peptide" evidence="13">
    <location>
        <begin position="1"/>
        <end position="17"/>
    </location>
</feature>
<evidence type="ECO:0000256" key="5">
    <source>
        <dbReference type="ARBA" id="ARBA00023001"/>
    </source>
</evidence>
<dbReference type="EC" id="3.2.1.-" evidence="11"/>
<dbReference type="GO" id="GO:0016162">
    <property type="term" value="F:cellulose 1,4-beta-cellobiosidase activity"/>
    <property type="evidence" value="ECO:0007669"/>
    <property type="project" value="UniProtKB-EC"/>
</dbReference>
<keyword evidence="9 11" id="KW-0326">Glycosidase</keyword>
<comment type="similarity">
    <text evidence="2 11">Belongs to the glycosyl hydrolase 7 (cellulase C) family.</text>
</comment>
<feature type="domain" description="CBM1" evidence="14">
    <location>
        <begin position="480"/>
        <end position="516"/>
    </location>
</feature>
<dbReference type="SUPFAM" id="SSF57180">
    <property type="entry name" value="Cellulose-binding domain"/>
    <property type="match status" value="1"/>
</dbReference>
<dbReference type="SMART" id="SM00236">
    <property type="entry name" value="fCBD"/>
    <property type="match status" value="1"/>
</dbReference>
<dbReference type="Pfam" id="PF00734">
    <property type="entry name" value="CBM_1"/>
    <property type="match status" value="1"/>
</dbReference>
<dbReference type="InterPro" id="IPR035971">
    <property type="entry name" value="CBD_sf"/>
</dbReference>
<evidence type="ECO:0000313" key="16">
    <source>
        <dbReference type="Proteomes" id="UP000887226"/>
    </source>
</evidence>
<organism evidence="15 16">
    <name type="scientific">Calycina marina</name>
    <dbReference type="NCBI Taxonomy" id="1763456"/>
    <lineage>
        <taxon>Eukaryota</taxon>
        <taxon>Fungi</taxon>
        <taxon>Dikarya</taxon>
        <taxon>Ascomycota</taxon>
        <taxon>Pezizomycotina</taxon>
        <taxon>Leotiomycetes</taxon>
        <taxon>Helotiales</taxon>
        <taxon>Pezizellaceae</taxon>
        <taxon>Calycina</taxon>
    </lineage>
</organism>
<feature type="chain" id="PRO_5040340712" description="Glucanase" evidence="13">
    <location>
        <begin position="18"/>
        <end position="516"/>
    </location>
</feature>
<evidence type="ECO:0000256" key="6">
    <source>
        <dbReference type="ARBA" id="ARBA00023157"/>
    </source>
</evidence>
<keyword evidence="16" id="KW-1185">Reference proteome</keyword>
<dbReference type="EMBL" id="MU253794">
    <property type="protein sequence ID" value="KAG9246729.1"/>
    <property type="molecule type" value="Genomic_DNA"/>
</dbReference>
<name>A0A9P7Z7B7_9HELO</name>
<keyword evidence="6" id="KW-1015">Disulfide bond</keyword>
<dbReference type="InterPro" id="IPR037019">
    <property type="entry name" value="Glyco_hydro_7_sf"/>
</dbReference>
<protein>
    <recommendedName>
        <fullName evidence="11">Glucanase</fullName>
        <ecNumber evidence="11">3.2.1.-</ecNumber>
    </recommendedName>
</protein>
<dbReference type="Proteomes" id="UP000887226">
    <property type="component" value="Unassembled WGS sequence"/>
</dbReference>
<keyword evidence="8" id="KW-0119">Carbohydrate metabolism</keyword>
<evidence type="ECO:0000256" key="12">
    <source>
        <dbReference type="SAM" id="MobiDB-lite"/>
    </source>
</evidence>
<dbReference type="SUPFAM" id="SSF49899">
    <property type="entry name" value="Concanavalin A-like lectins/glucanases"/>
    <property type="match status" value="1"/>
</dbReference>
<keyword evidence="3 13" id="KW-0732">Signal</keyword>
<dbReference type="Gene3D" id="2.70.100.10">
    <property type="entry name" value="Glycoside hydrolase, family 7, domain"/>
    <property type="match status" value="1"/>
</dbReference>
<dbReference type="InterPro" id="IPR000254">
    <property type="entry name" value="CBD"/>
</dbReference>
<keyword evidence="10 11" id="KW-0624">Polysaccharide degradation</keyword>
<evidence type="ECO:0000259" key="14">
    <source>
        <dbReference type="PROSITE" id="PS51164"/>
    </source>
</evidence>
<dbReference type="PANTHER" id="PTHR33753">
    <property type="entry name" value="1,4-BETA-D-GLUCAN CELLOBIOHYDROLASE B"/>
    <property type="match status" value="1"/>
</dbReference>
<dbReference type="GO" id="GO:0030245">
    <property type="term" value="P:cellulose catabolic process"/>
    <property type="evidence" value="ECO:0007669"/>
    <property type="project" value="UniProtKB-KW"/>
</dbReference>
<gene>
    <name evidence="15" type="ORF">BJ878DRAFT_260603</name>
</gene>
<dbReference type="FunFam" id="2.70.100.10:FF:000001">
    <property type="entry name" value="Glucanase"/>
    <property type="match status" value="1"/>
</dbReference>
<evidence type="ECO:0000256" key="4">
    <source>
        <dbReference type="ARBA" id="ARBA00022801"/>
    </source>
</evidence>
<reference evidence="15" key="1">
    <citation type="journal article" date="2021" name="IMA Fungus">
        <title>Genomic characterization of three marine fungi, including Emericellopsis atlantica sp. nov. with signatures of a generalist lifestyle and marine biomass degradation.</title>
        <authorList>
            <person name="Hagestad O.C."/>
            <person name="Hou L."/>
            <person name="Andersen J.H."/>
            <person name="Hansen E.H."/>
            <person name="Altermark B."/>
            <person name="Li C."/>
            <person name="Kuhnert E."/>
            <person name="Cox R.J."/>
            <person name="Crous P.W."/>
            <person name="Spatafora J.W."/>
            <person name="Lail K."/>
            <person name="Amirebrahimi M."/>
            <person name="Lipzen A."/>
            <person name="Pangilinan J."/>
            <person name="Andreopoulos W."/>
            <person name="Hayes R.D."/>
            <person name="Ng V."/>
            <person name="Grigoriev I.V."/>
            <person name="Jackson S.A."/>
            <person name="Sutton T.D.S."/>
            <person name="Dobson A.D.W."/>
            <person name="Rama T."/>
        </authorList>
    </citation>
    <scope>NUCLEOTIDE SEQUENCE</scope>
    <source>
        <strain evidence="15">TRa3180A</strain>
    </source>
</reference>
<evidence type="ECO:0000313" key="15">
    <source>
        <dbReference type="EMBL" id="KAG9246729.1"/>
    </source>
</evidence>